<dbReference type="Proteomes" id="UP001159405">
    <property type="component" value="Unassembled WGS sequence"/>
</dbReference>
<comment type="catalytic activity">
    <reaction evidence="7">
        <text>Couples ATP hydrolysis with the unwinding of duplex DNA by translocating in the 3'-5' direction.</text>
        <dbReference type="EC" id="5.6.2.4"/>
    </reaction>
</comment>
<organism evidence="12 13">
    <name type="scientific">Porites lobata</name>
    <dbReference type="NCBI Taxonomy" id="104759"/>
    <lineage>
        <taxon>Eukaryota</taxon>
        <taxon>Metazoa</taxon>
        <taxon>Cnidaria</taxon>
        <taxon>Anthozoa</taxon>
        <taxon>Hexacorallia</taxon>
        <taxon>Scleractinia</taxon>
        <taxon>Fungiina</taxon>
        <taxon>Poritidae</taxon>
        <taxon>Porites</taxon>
    </lineage>
</organism>
<keyword evidence="3" id="KW-0067">ATP-binding</keyword>
<dbReference type="SMART" id="SM00487">
    <property type="entry name" value="DEXDc"/>
    <property type="match status" value="1"/>
</dbReference>
<evidence type="ECO:0000259" key="11">
    <source>
        <dbReference type="PROSITE" id="PS51194"/>
    </source>
</evidence>
<dbReference type="InterPro" id="IPR014001">
    <property type="entry name" value="Helicase_ATP-bd"/>
</dbReference>
<keyword evidence="6" id="KW-0539">Nucleus</keyword>
<evidence type="ECO:0000256" key="9">
    <source>
        <dbReference type="ARBA" id="ARBA00044542"/>
    </source>
</evidence>
<accession>A0ABN8P8V9</accession>
<evidence type="ECO:0000313" key="13">
    <source>
        <dbReference type="Proteomes" id="UP001159405"/>
    </source>
</evidence>
<feature type="non-terminal residue" evidence="12">
    <location>
        <position position="523"/>
    </location>
</feature>
<dbReference type="Gene3D" id="3.40.50.300">
    <property type="entry name" value="P-loop containing nucleotide triphosphate hydrolases"/>
    <property type="match status" value="2"/>
</dbReference>
<dbReference type="InterPro" id="IPR011545">
    <property type="entry name" value="DEAD/DEAH_box_helicase_dom"/>
</dbReference>
<feature type="domain" description="Helicase C-terminal" evidence="11">
    <location>
        <begin position="216"/>
        <end position="386"/>
    </location>
</feature>
<feature type="non-terminal residue" evidence="12">
    <location>
        <position position="1"/>
    </location>
</feature>
<dbReference type="SMART" id="SM00490">
    <property type="entry name" value="HELICc"/>
    <property type="match status" value="1"/>
</dbReference>
<dbReference type="EMBL" id="CALNXK010000060">
    <property type="protein sequence ID" value="CAH3138100.1"/>
    <property type="molecule type" value="Genomic_DNA"/>
</dbReference>
<evidence type="ECO:0000313" key="12">
    <source>
        <dbReference type="EMBL" id="CAH3138100.1"/>
    </source>
</evidence>
<protein>
    <recommendedName>
        <fullName evidence="8">DNA 3'-5' helicase</fullName>
        <ecNumber evidence="8">5.6.2.4</ecNumber>
    </recommendedName>
    <alternativeName>
        <fullName evidence="9">DNA 3'-5' helicase BLM</fullName>
    </alternativeName>
</protein>
<dbReference type="InterPro" id="IPR027417">
    <property type="entry name" value="P-loop_NTPase"/>
</dbReference>
<dbReference type="EC" id="5.6.2.4" evidence="8"/>
<dbReference type="PROSITE" id="PS51194">
    <property type="entry name" value="HELICASE_CTER"/>
    <property type="match status" value="1"/>
</dbReference>
<dbReference type="PANTHER" id="PTHR13710:SF153">
    <property type="entry name" value="RECQ-LIKE DNA HELICASE BLM"/>
    <property type="match status" value="1"/>
</dbReference>
<name>A0ABN8P8V9_9CNID</name>
<evidence type="ECO:0000256" key="2">
    <source>
        <dbReference type="ARBA" id="ARBA00022741"/>
    </source>
</evidence>
<comment type="caution">
    <text evidence="12">The sequence shown here is derived from an EMBL/GenBank/DDBJ whole genome shotgun (WGS) entry which is preliminary data.</text>
</comment>
<proteinExistence type="inferred from homology"/>
<dbReference type="PROSITE" id="PS51192">
    <property type="entry name" value="HELICASE_ATP_BIND_1"/>
    <property type="match status" value="1"/>
</dbReference>
<evidence type="ECO:0000256" key="3">
    <source>
        <dbReference type="ARBA" id="ARBA00022840"/>
    </source>
</evidence>
<evidence type="ECO:0000256" key="8">
    <source>
        <dbReference type="ARBA" id="ARBA00034808"/>
    </source>
</evidence>
<evidence type="ECO:0000256" key="7">
    <source>
        <dbReference type="ARBA" id="ARBA00034617"/>
    </source>
</evidence>
<sequence>KRIKEITSLQRKVILGFLKGCDTFACLPTGYGKSLIYQLAVRVAAELSVVNNYKDLFSTEPVVLVVSPLNALIKDQLSSCEKLGINATKIEGTELPSLEGTEIVYISPETLIGNTQILLKLGERLLGIVVDESHCVNNWGFGSSPEKAPFRDAYSKIGNVGGFTRAPLLCLTATAAKKTRKQIIKTLYMKNVLFISKPPDKNYIKMSVHKLSQEEELETTFSWLTEELETKKNRTSKTIIYCRSINACGELYSMMDSVLDGDAISNIAMFHSKTPEALKTKVLDNFIPMDGPVRVVVSTTALGMGVNIPNVERVCHFGIPDTVEEYVQEIGWAGRDGRKSHSIWYFKSYHLAHCDDSMKAFIRNPETKCRREMVAMHFKTKHAKVSPLHDCCDVCTEKCDCSLSSCKEGPHMAQPAIAEYNAPMRTVEDDERQLLREILHELKDSTNASGSIFGSNNLLAQIDDNLIKELVNSCEYIFTTSYLMENFAIFNSDTAQQILTVFADVFGDIEEVEFVTAMELSKF</sequence>
<reference evidence="12 13" key="1">
    <citation type="submission" date="2022-05" db="EMBL/GenBank/DDBJ databases">
        <authorList>
            <consortium name="Genoscope - CEA"/>
            <person name="William W."/>
        </authorList>
    </citation>
    <scope>NUCLEOTIDE SEQUENCE [LARGE SCALE GENOMIC DNA]</scope>
</reference>
<dbReference type="InterPro" id="IPR001650">
    <property type="entry name" value="Helicase_C-like"/>
</dbReference>
<keyword evidence="13" id="KW-1185">Reference proteome</keyword>
<keyword evidence="4" id="KW-0238">DNA-binding</keyword>
<evidence type="ECO:0000256" key="4">
    <source>
        <dbReference type="ARBA" id="ARBA00023125"/>
    </source>
</evidence>
<evidence type="ECO:0000256" key="6">
    <source>
        <dbReference type="ARBA" id="ARBA00023242"/>
    </source>
</evidence>
<dbReference type="SUPFAM" id="SSF52540">
    <property type="entry name" value="P-loop containing nucleoside triphosphate hydrolases"/>
    <property type="match status" value="1"/>
</dbReference>
<dbReference type="Pfam" id="PF00271">
    <property type="entry name" value="Helicase_C"/>
    <property type="match status" value="1"/>
</dbReference>
<feature type="domain" description="Helicase ATP-binding" evidence="10">
    <location>
        <begin position="14"/>
        <end position="193"/>
    </location>
</feature>
<keyword evidence="5" id="KW-0413">Isomerase</keyword>
<dbReference type="PANTHER" id="PTHR13710">
    <property type="entry name" value="DNA HELICASE RECQ FAMILY MEMBER"/>
    <property type="match status" value="1"/>
</dbReference>
<evidence type="ECO:0000259" key="10">
    <source>
        <dbReference type="PROSITE" id="PS51192"/>
    </source>
</evidence>
<keyword evidence="2" id="KW-0547">Nucleotide-binding</keyword>
<gene>
    <name evidence="12" type="ORF">PLOB_00039967</name>
</gene>
<dbReference type="Pfam" id="PF00270">
    <property type="entry name" value="DEAD"/>
    <property type="match status" value="1"/>
</dbReference>
<comment type="similarity">
    <text evidence="1">Belongs to the helicase family. RecQ subfamily.</text>
</comment>
<evidence type="ECO:0000256" key="1">
    <source>
        <dbReference type="ARBA" id="ARBA00005446"/>
    </source>
</evidence>
<evidence type="ECO:0000256" key="5">
    <source>
        <dbReference type="ARBA" id="ARBA00023235"/>
    </source>
</evidence>